<organism evidence="3 4">
    <name type="scientific">Trichodelitschia bisporula</name>
    <dbReference type="NCBI Taxonomy" id="703511"/>
    <lineage>
        <taxon>Eukaryota</taxon>
        <taxon>Fungi</taxon>
        <taxon>Dikarya</taxon>
        <taxon>Ascomycota</taxon>
        <taxon>Pezizomycotina</taxon>
        <taxon>Dothideomycetes</taxon>
        <taxon>Dothideomycetes incertae sedis</taxon>
        <taxon>Phaeotrichales</taxon>
        <taxon>Phaeotrichaceae</taxon>
        <taxon>Trichodelitschia</taxon>
    </lineage>
</organism>
<keyword evidence="2" id="KW-0732">Signal</keyword>
<keyword evidence="4" id="KW-1185">Reference proteome</keyword>
<proteinExistence type="predicted"/>
<dbReference type="EMBL" id="ML996692">
    <property type="protein sequence ID" value="KAF2401609.1"/>
    <property type="molecule type" value="Genomic_DNA"/>
</dbReference>
<dbReference type="Proteomes" id="UP000799640">
    <property type="component" value="Unassembled WGS sequence"/>
</dbReference>
<feature type="chain" id="PRO_5026021147" description="Siderophore biosynthesis enzyme" evidence="2">
    <location>
        <begin position="18"/>
        <end position="189"/>
    </location>
</feature>
<reference evidence="3" key="1">
    <citation type="journal article" date="2020" name="Stud. Mycol.">
        <title>101 Dothideomycetes genomes: a test case for predicting lifestyles and emergence of pathogens.</title>
        <authorList>
            <person name="Haridas S."/>
            <person name="Albert R."/>
            <person name="Binder M."/>
            <person name="Bloem J."/>
            <person name="Labutti K."/>
            <person name="Salamov A."/>
            <person name="Andreopoulos B."/>
            <person name="Baker S."/>
            <person name="Barry K."/>
            <person name="Bills G."/>
            <person name="Bluhm B."/>
            <person name="Cannon C."/>
            <person name="Castanera R."/>
            <person name="Culley D."/>
            <person name="Daum C."/>
            <person name="Ezra D."/>
            <person name="Gonzalez J."/>
            <person name="Henrissat B."/>
            <person name="Kuo A."/>
            <person name="Liang C."/>
            <person name="Lipzen A."/>
            <person name="Lutzoni F."/>
            <person name="Magnuson J."/>
            <person name="Mondo S."/>
            <person name="Nolan M."/>
            <person name="Ohm R."/>
            <person name="Pangilinan J."/>
            <person name="Park H.-J."/>
            <person name="Ramirez L."/>
            <person name="Alfaro M."/>
            <person name="Sun H."/>
            <person name="Tritt A."/>
            <person name="Yoshinaga Y."/>
            <person name="Zwiers L.-H."/>
            <person name="Turgeon B."/>
            <person name="Goodwin S."/>
            <person name="Spatafora J."/>
            <person name="Crous P."/>
            <person name="Grigoriev I."/>
        </authorList>
    </citation>
    <scope>NUCLEOTIDE SEQUENCE</scope>
    <source>
        <strain evidence="3">CBS 262.69</strain>
    </source>
</reference>
<dbReference type="AlphaFoldDB" id="A0A6G1I0L1"/>
<evidence type="ECO:0008006" key="5">
    <source>
        <dbReference type="Google" id="ProtNLM"/>
    </source>
</evidence>
<dbReference type="OrthoDB" id="3942074at2759"/>
<name>A0A6G1I0L1_9PEZI</name>
<evidence type="ECO:0000313" key="3">
    <source>
        <dbReference type="EMBL" id="KAF2401609.1"/>
    </source>
</evidence>
<accession>A0A6G1I0L1</accession>
<evidence type="ECO:0000256" key="2">
    <source>
        <dbReference type="SAM" id="SignalP"/>
    </source>
</evidence>
<evidence type="ECO:0000256" key="1">
    <source>
        <dbReference type="SAM" id="MobiDB-lite"/>
    </source>
</evidence>
<sequence length="189" mass="17973">MRATTFAAALLPALALARTDLVGCTSSVSGPSLIWYVPGTGELCDFLDCGGGRAPPKTTVPGCAAYVGTATYSPSYLPGWGPDATPSVLSSSTPAKVTGGAHTGAGTGKGGESSWATKTSEVVSKAGATGKASITYAAGNGTFVAAPTKGGASPSKSSAGALFSNAAVAPGAGVYGLAAAVAAGAAALL</sequence>
<gene>
    <name evidence="3" type="ORF">EJ06DRAFT_351149</name>
</gene>
<feature type="compositionally biased region" description="Gly residues" evidence="1">
    <location>
        <begin position="101"/>
        <end position="111"/>
    </location>
</feature>
<feature type="region of interest" description="Disordered" evidence="1">
    <location>
        <begin position="87"/>
        <end position="116"/>
    </location>
</feature>
<protein>
    <recommendedName>
        <fullName evidence="5">Siderophore biosynthesis enzyme</fullName>
    </recommendedName>
</protein>
<evidence type="ECO:0000313" key="4">
    <source>
        <dbReference type="Proteomes" id="UP000799640"/>
    </source>
</evidence>
<feature type="signal peptide" evidence="2">
    <location>
        <begin position="1"/>
        <end position="17"/>
    </location>
</feature>